<dbReference type="GO" id="GO:0016740">
    <property type="term" value="F:transferase activity"/>
    <property type="evidence" value="ECO:0007669"/>
    <property type="project" value="UniProtKB-KW"/>
</dbReference>
<dbReference type="KEGG" id="rmar:GBA65_11165"/>
<keyword evidence="3" id="KW-0808">Transferase</keyword>
<dbReference type="SUPFAM" id="SSF53448">
    <property type="entry name" value="Nucleotide-diphospho-sugar transferases"/>
    <property type="match status" value="2"/>
</dbReference>
<proteinExistence type="predicted"/>
<dbReference type="PANTHER" id="PTHR43685">
    <property type="entry name" value="GLYCOSYLTRANSFERASE"/>
    <property type="match status" value="1"/>
</dbReference>
<evidence type="ECO:0000313" key="3">
    <source>
        <dbReference type="EMBL" id="QIN78991.1"/>
    </source>
</evidence>
<dbReference type="Proteomes" id="UP000502706">
    <property type="component" value="Chromosome"/>
</dbReference>
<organism evidence="3 4">
    <name type="scientific">Rubrobacter marinus</name>
    <dbReference type="NCBI Taxonomy" id="2653852"/>
    <lineage>
        <taxon>Bacteria</taxon>
        <taxon>Bacillati</taxon>
        <taxon>Actinomycetota</taxon>
        <taxon>Rubrobacteria</taxon>
        <taxon>Rubrobacterales</taxon>
        <taxon>Rubrobacteraceae</taxon>
        <taxon>Rubrobacter</taxon>
    </lineage>
</organism>
<dbReference type="PANTHER" id="PTHR43685:SF14">
    <property type="entry name" value="GLYCOSYLTRANSFERASE 2-LIKE DOMAIN-CONTAINING PROTEIN"/>
    <property type="match status" value="1"/>
</dbReference>
<accession>A0A6G8PXP8</accession>
<sequence length="552" mass="58537">MILPPPRETLRASVVVPARDEEDLIEACLDALAAQQGVTADEYEVLLVLDGCEDETEARARRFASEHPALALHLLHGPGRGAGRARRVGMDEACSRLVSVGRPGGLVASTDADTVVAPDWLRAQLDAAARGARAIGGRIELRDDEDLVQGVREWRAARGREKQMELLAEDTGGGTAEHWQFSGASLALTAEVYAEVGGLEPRAALEDEQLERALERCGIPIERSLAVRVMTSARTVGRAKRGLARDLALASWVRSNTFDRGDFDPAMLAERKAASGATVSVILPMGGKGRGTSALLDALAPLTEAGLIDEEIVLCREAKDLSSRGDARFYPDADLLPGHGPVRGYGDALWRGLAVSGGEILLFLDPAAPDPDGRRALGLVGPLLLREELHLVKGFSPVGSGGDEIGARGLSELVARPLINLYRPELAGFVDPVSAEFSARRSLLASLPFPVGYGASLSLLLDAHEWKGVDALAQVCLGERPEARVPTPDLGEAAYATLTAAMSRTGEDDLGEHAPGPLFLPLPGHPTSLGQRRVAVEERPPLASLGPPRSGR</sequence>
<feature type="domain" description="Glycosyltransferase 2-like" evidence="2">
    <location>
        <begin position="13"/>
        <end position="164"/>
    </location>
</feature>
<gene>
    <name evidence="3" type="ORF">GBA65_11165</name>
</gene>
<protein>
    <submittedName>
        <fullName evidence="3">Glycosyltransferase</fullName>
    </submittedName>
</protein>
<reference evidence="3 4" key="1">
    <citation type="submission" date="2019-10" db="EMBL/GenBank/DDBJ databases">
        <title>Rubrobacter sp nov SCSIO 52915 isolated from a deep-sea sediment in the South China Sea.</title>
        <authorList>
            <person name="Chen R.W."/>
        </authorList>
    </citation>
    <scope>NUCLEOTIDE SEQUENCE [LARGE SCALE GENOMIC DNA]</scope>
    <source>
        <strain evidence="3 4">SCSIO 52915</strain>
    </source>
</reference>
<evidence type="ECO:0000313" key="4">
    <source>
        <dbReference type="Proteomes" id="UP000502706"/>
    </source>
</evidence>
<feature type="region of interest" description="Disordered" evidence="1">
    <location>
        <begin position="506"/>
        <end position="552"/>
    </location>
</feature>
<dbReference type="Gene3D" id="3.90.550.10">
    <property type="entry name" value="Spore Coat Polysaccharide Biosynthesis Protein SpsA, Chain A"/>
    <property type="match status" value="2"/>
</dbReference>
<dbReference type="EMBL" id="CP045121">
    <property type="protein sequence ID" value="QIN78991.1"/>
    <property type="molecule type" value="Genomic_DNA"/>
</dbReference>
<dbReference type="CDD" id="cd00761">
    <property type="entry name" value="Glyco_tranf_GTA_type"/>
    <property type="match status" value="1"/>
</dbReference>
<dbReference type="InterPro" id="IPR029044">
    <property type="entry name" value="Nucleotide-diphossugar_trans"/>
</dbReference>
<name>A0A6G8PXP8_9ACTN</name>
<dbReference type="RefSeq" id="WP_166396653.1">
    <property type="nucleotide sequence ID" value="NZ_CP045121.1"/>
</dbReference>
<dbReference type="InterPro" id="IPR001173">
    <property type="entry name" value="Glyco_trans_2-like"/>
</dbReference>
<dbReference type="Pfam" id="PF00535">
    <property type="entry name" value="Glycos_transf_2"/>
    <property type="match status" value="1"/>
</dbReference>
<keyword evidence="4" id="KW-1185">Reference proteome</keyword>
<dbReference type="InterPro" id="IPR050834">
    <property type="entry name" value="Glycosyltransf_2"/>
</dbReference>
<evidence type="ECO:0000259" key="2">
    <source>
        <dbReference type="Pfam" id="PF00535"/>
    </source>
</evidence>
<evidence type="ECO:0000256" key="1">
    <source>
        <dbReference type="SAM" id="MobiDB-lite"/>
    </source>
</evidence>
<dbReference type="AlphaFoldDB" id="A0A6G8PXP8"/>